<dbReference type="AlphaFoldDB" id="V4B9Y9"/>
<name>V4B9Y9_LOTGI</name>
<evidence type="ECO:0000313" key="3">
    <source>
        <dbReference type="Proteomes" id="UP000030746"/>
    </source>
</evidence>
<reference evidence="2 3" key="1">
    <citation type="journal article" date="2013" name="Nature">
        <title>Insights into bilaterian evolution from three spiralian genomes.</title>
        <authorList>
            <person name="Simakov O."/>
            <person name="Marletaz F."/>
            <person name="Cho S.J."/>
            <person name="Edsinger-Gonzales E."/>
            <person name="Havlak P."/>
            <person name="Hellsten U."/>
            <person name="Kuo D.H."/>
            <person name="Larsson T."/>
            <person name="Lv J."/>
            <person name="Arendt D."/>
            <person name="Savage R."/>
            <person name="Osoegawa K."/>
            <person name="de Jong P."/>
            <person name="Grimwood J."/>
            <person name="Chapman J.A."/>
            <person name="Shapiro H."/>
            <person name="Aerts A."/>
            <person name="Otillar R.P."/>
            <person name="Terry A.Y."/>
            <person name="Boore J.L."/>
            <person name="Grigoriev I.V."/>
            <person name="Lindberg D.R."/>
            <person name="Seaver E.C."/>
            <person name="Weisblat D.A."/>
            <person name="Putnam N.H."/>
            <person name="Rokhsar D.S."/>
        </authorList>
    </citation>
    <scope>NUCLEOTIDE SEQUENCE [LARGE SCALE GENOMIC DNA]</scope>
</reference>
<dbReference type="EMBL" id="KB200255">
    <property type="protein sequence ID" value="ESP02427.1"/>
    <property type="molecule type" value="Genomic_DNA"/>
</dbReference>
<dbReference type="HOGENOM" id="CLU_620064_0_0_1"/>
<proteinExistence type="predicted"/>
<dbReference type="Proteomes" id="UP000030746">
    <property type="component" value="Unassembled WGS sequence"/>
</dbReference>
<feature type="compositionally biased region" description="Polar residues" evidence="1">
    <location>
        <begin position="92"/>
        <end position="102"/>
    </location>
</feature>
<keyword evidence="3" id="KW-1185">Reference proteome</keyword>
<feature type="region of interest" description="Disordered" evidence="1">
    <location>
        <begin position="84"/>
        <end position="103"/>
    </location>
</feature>
<dbReference type="CTD" id="20242001"/>
<dbReference type="GeneID" id="20242001"/>
<gene>
    <name evidence="2" type="ORF">LOTGIDRAFT_172084</name>
</gene>
<dbReference type="RefSeq" id="XP_009046915.1">
    <property type="nucleotide sequence ID" value="XM_009048667.1"/>
</dbReference>
<dbReference type="OrthoDB" id="6155192at2759"/>
<protein>
    <submittedName>
        <fullName evidence="2">Uncharacterized protein</fullName>
    </submittedName>
</protein>
<evidence type="ECO:0000256" key="1">
    <source>
        <dbReference type="SAM" id="MobiDB-lite"/>
    </source>
</evidence>
<evidence type="ECO:0000313" key="2">
    <source>
        <dbReference type="EMBL" id="ESP02427.1"/>
    </source>
</evidence>
<sequence>MNKKSRKFIKVLARKLIKGQDHLKKKSLKKAFEKAVNGLPESELQSSLLSNFTDAFTILRSQIEKLKVLTQQLAADDVQTINRNPDPIAATASHQDGQSQGKTEGEIIKIERTKISDQHFNFPYNFYTKKNVLMPTASKTAVDQFYLKLLQNQSGMASVIEYVKEYQRRTSEKSILSTLNRLLVISTGIKDRSFIKKLLYVYLTKMQPLVEKYLKEDSVQKASNLQENLHKFLYVSHVRYFSSRSSDVIEEKPYYNDLIASLLSLYLDLSVYLFRNEERKEKLAKLLYNFTSYILVKTPQFKYDVLLQITQVNADRIQLILPLIKFCLTGDIDKTDIKAYVKYIITVAMVNNLNLPDTINIDDDIKKARSVVAPSGTIDWLREGVNEEVLNLDELNNDNLSFYLLDNLTESVQSILIDVSILSKPYFMQSVKGILPIRITEV</sequence>
<accession>V4B9Y9</accession>
<dbReference type="KEGG" id="lgi:LOTGIDRAFT_172084"/>
<organism evidence="2 3">
    <name type="scientific">Lottia gigantea</name>
    <name type="common">Giant owl limpet</name>
    <dbReference type="NCBI Taxonomy" id="225164"/>
    <lineage>
        <taxon>Eukaryota</taxon>
        <taxon>Metazoa</taxon>
        <taxon>Spiralia</taxon>
        <taxon>Lophotrochozoa</taxon>
        <taxon>Mollusca</taxon>
        <taxon>Gastropoda</taxon>
        <taxon>Patellogastropoda</taxon>
        <taxon>Lottioidea</taxon>
        <taxon>Lottiidae</taxon>
        <taxon>Lottia</taxon>
    </lineage>
</organism>